<evidence type="ECO:0000259" key="1">
    <source>
        <dbReference type="Pfam" id="PF13837"/>
    </source>
</evidence>
<dbReference type="Proteomes" id="UP000031443">
    <property type="component" value="Unassembled WGS sequence"/>
</dbReference>
<evidence type="ECO:0000313" key="2">
    <source>
        <dbReference type="EMBL" id="EMP26932.1"/>
    </source>
</evidence>
<feature type="domain" description="Myb/SANT-like DNA-binding" evidence="1">
    <location>
        <begin position="67"/>
        <end position="156"/>
    </location>
</feature>
<name>M7BFC8_CHEMY</name>
<dbReference type="PANTHER" id="PTHR47595">
    <property type="entry name" value="HEAT SHOCK 70 KDA PROTEIN 14"/>
    <property type="match status" value="1"/>
</dbReference>
<dbReference type="PANTHER" id="PTHR47595:SF1">
    <property type="entry name" value="MYB_SANT-LIKE DNA-BINDING DOMAIN-CONTAINING PROTEIN"/>
    <property type="match status" value="1"/>
</dbReference>
<keyword evidence="3" id="KW-1185">Reference proteome</keyword>
<dbReference type="InterPro" id="IPR044822">
    <property type="entry name" value="Myb_DNA-bind_4"/>
</dbReference>
<accession>M7BFC8</accession>
<reference evidence="3" key="1">
    <citation type="journal article" date="2013" name="Nat. Genet.">
        <title>The draft genomes of soft-shell turtle and green sea turtle yield insights into the development and evolution of the turtle-specific body plan.</title>
        <authorList>
            <person name="Wang Z."/>
            <person name="Pascual-Anaya J."/>
            <person name="Zadissa A."/>
            <person name="Li W."/>
            <person name="Niimura Y."/>
            <person name="Huang Z."/>
            <person name="Li C."/>
            <person name="White S."/>
            <person name="Xiong Z."/>
            <person name="Fang D."/>
            <person name="Wang B."/>
            <person name="Ming Y."/>
            <person name="Chen Y."/>
            <person name="Zheng Y."/>
            <person name="Kuraku S."/>
            <person name="Pignatelli M."/>
            <person name="Herrero J."/>
            <person name="Beal K."/>
            <person name="Nozawa M."/>
            <person name="Li Q."/>
            <person name="Wang J."/>
            <person name="Zhang H."/>
            <person name="Yu L."/>
            <person name="Shigenobu S."/>
            <person name="Wang J."/>
            <person name="Liu J."/>
            <person name="Flicek P."/>
            <person name="Searle S."/>
            <person name="Wang J."/>
            <person name="Kuratani S."/>
            <person name="Yin Y."/>
            <person name="Aken B."/>
            <person name="Zhang G."/>
            <person name="Irie N."/>
        </authorList>
    </citation>
    <scope>NUCLEOTIDE SEQUENCE [LARGE SCALE GENOMIC DNA]</scope>
</reference>
<sequence>MSHNAHPDRFSQQFKLCCPAPKHTGFCSISFKGPVIFEIPLLVCSAWTAHIASSQLTMVAPCGKQSPAWSTPEFLALLALWGEDVVQSQLRSSRRNFDTYSQISCGMLEKGYKWDTHQCNVKIKELKQPYQKARESNHCSGAAPKTCYFYKELDAILSSDLTA</sequence>
<gene>
    <name evidence="2" type="ORF">UY3_16009</name>
</gene>
<protein>
    <submittedName>
        <fullName evidence="2">Zinc finger and SCAN domain-containing protein 29</fullName>
    </submittedName>
</protein>
<organism evidence="2 3">
    <name type="scientific">Chelonia mydas</name>
    <name type="common">Green sea-turtle</name>
    <name type="synonym">Chelonia agassizi</name>
    <dbReference type="NCBI Taxonomy" id="8469"/>
    <lineage>
        <taxon>Eukaryota</taxon>
        <taxon>Metazoa</taxon>
        <taxon>Chordata</taxon>
        <taxon>Craniata</taxon>
        <taxon>Vertebrata</taxon>
        <taxon>Euteleostomi</taxon>
        <taxon>Archelosauria</taxon>
        <taxon>Testudinata</taxon>
        <taxon>Testudines</taxon>
        <taxon>Cryptodira</taxon>
        <taxon>Durocryptodira</taxon>
        <taxon>Americhelydia</taxon>
        <taxon>Chelonioidea</taxon>
        <taxon>Cheloniidae</taxon>
        <taxon>Chelonia</taxon>
    </lineage>
</organism>
<dbReference type="EMBL" id="KB575332">
    <property type="protein sequence ID" value="EMP26932.1"/>
    <property type="molecule type" value="Genomic_DNA"/>
</dbReference>
<dbReference type="AlphaFoldDB" id="M7BFC8"/>
<dbReference type="Gene3D" id="1.10.10.60">
    <property type="entry name" value="Homeodomain-like"/>
    <property type="match status" value="1"/>
</dbReference>
<proteinExistence type="predicted"/>
<dbReference type="Pfam" id="PF13837">
    <property type="entry name" value="Myb_DNA-bind_4"/>
    <property type="match status" value="1"/>
</dbReference>
<evidence type="ECO:0000313" key="3">
    <source>
        <dbReference type="Proteomes" id="UP000031443"/>
    </source>
</evidence>